<comment type="caution">
    <text evidence="3">The sequence shown here is derived from an EMBL/GenBank/DDBJ whole genome shotgun (WGS) entry which is preliminary data.</text>
</comment>
<evidence type="ECO:0000259" key="2">
    <source>
        <dbReference type="Pfam" id="PF02517"/>
    </source>
</evidence>
<reference evidence="4" key="1">
    <citation type="submission" date="2017-09" db="EMBL/GenBank/DDBJ databases">
        <title>Depth-based differentiation of microbial function through sediment-hosted aquifers and enrichment of novel symbionts in the deep terrestrial subsurface.</title>
        <authorList>
            <person name="Probst A.J."/>
            <person name="Ladd B."/>
            <person name="Jarett J.K."/>
            <person name="Geller-Mcgrath D.E."/>
            <person name="Sieber C.M.K."/>
            <person name="Emerson J.B."/>
            <person name="Anantharaman K."/>
            <person name="Thomas B.C."/>
            <person name="Malmstrom R."/>
            <person name="Stieglmeier M."/>
            <person name="Klingl A."/>
            <person name="Woyke T."/>
            <person name="Ryan C.M."/>
            <person name="Banfield J.F."/>
        </authorList>
    </citation>
    <scope>NUCLEOTIDE SEQUENCE [LARGE SCALE GENOMIC DNA]</scope>
</reference>
<keyword evidence="1" id="KW-1133">Transmembrane helix</keyword>
<feature type="transmembrane region" description="Helical" evidence="1">
    <location>
        <begin position="36"/>
        <end position="55"/>
    </location>
</feature>
<dbReference type="InterPro" id="IPR003675">
    <property type="entry name" value="Rce1/LyrA-like_dom"/>
</dbReference>
<name>A0A2M8KSB2_9BACT</name>
<protein>
    <recommendedName>
        <fullName evidence="2">CAAX prenyl protease 2/Lysostaphin resistance protein A-like domain-containing protein</fullName>
    </recommendedName>
</protein>
<dbReference type="EMBL" id="PFED01000122">
    <property type="protein sequence ID" value="PJE62807.1"/>
    <property type="molecule type" value="Genomic_DNA"/>
</dbReference>
<organism evidence="3 4">
    <name type="scientific">Candidatus Roizmanbacteria bacterium CG10_big_fil_rev_8_21_14_0_10_39_6</name>
    <dbReference type="NCBI Taxonomy" id="1974853"/>
    <lineage>
        <taxon>Bacteria</taxon>
        <taxon>Candidatus Roizmaniibacteriota</taxon>
    </lineage>
</organism>
<dbReference type="Proteomes" id="UP000229554">
    <property type="component" value="Unassembled WGS sequence"/>
</dbReference>
<dbReference type="GO" id="GO:0004175">
    <property type="term" value="F:endopeptidase activity"/>
    <property type="evidence" value="ECO:0007669"/>
    <property type="project" value="UniProtKB-ARBA"/>
</dbReference>
<keyword evidence="1" id="KW-0472">Membrane</keyword>
<dbReference type="Pfam" id="PF02517">
    <property type="entry name" value="Rce1-like"/>
    <property type="match status" value="1"/>
</dbReference>
<accession>A0A2M8KSB2</accession>
<keyword evidence="1" id="KW-0812">Transmembrane</keyword>
<evidence type="ECO:0000256" key="1">
    <source>
        <dbReference type="SAM" id="Phobius"/>
    </source>
</evidence>
<gene>
    <name evidence="3" type="ORF">COU88_02980</name>
</gene>
<feature type="transmembrane region" description="Helical" evidence="1">
    <location>
        <begin position="75"/>
        <end position="95"/>
    </location>
</feature>
<feature type="transmembrane region" description="Helical" evidence="1">
    <location>
        <begin position="115"/>
        <end position="137"/>
    </location>
</feature>
<feature type="domain" description="CAAX prenyl protease 2/Lysostaphin resistance protein A-like" evidence="2">
    <location>
        <begin position="113"/>
        <end position="211"/>
    </location>
</feature>
<evidence type="ECO:0000313" key="3">
    <source>
        <dbReference type="EMBL" id="PJE62807.1"/>
    </source>
</evidence>
<feature type="transmembrane region" description="Helical" evidence="1">
    <location>
        <begin position="201"/>
        <end position="219"/>
    </location>
</feature>
<feature type="transmembrane region" description="Helical" evidence="1">
    <location>
        <begin position="12"/>
        <end position="30"/>
    </location>
</feature>
<evidence type="ECO:0000313" key="4">
    <source>
        <dbReference type="Proteomes" id="UP000229554"/>
    </source>
</evidence>
<feature type="transmembrane region" description="Helical" evidence="1">
    <location>
        <begin position="149"/>
        <end position="168"/>
    </location>
</feature>
<feature type="transmembrane region" description="Helical" evidence="1">
    <location>
        <begin position="174"/>
        <end position="194"/>
    </location>
</feature>
<proteinExistence type="predicted"/>
<sequence>MKKSHPEMQIERLLTVWGIIVISWSFFRAYTQIPLWVSEFIAKPFIFIGPVYFYMKRFEPKGSFIRSIGFRGKNILKEFLLAIVLVFILVVVGFFSLSKSSLLSLATIQVQWGKFLLVAALALATALSEEIVGRGFLFQHLFKYSKSFFISFFLSMLLFFILYLPGVLTSGTGGGILLLSFALNIIMTTISVVLYTLRGNLLLPIAVHMAILIWFDLFLL</sequence>
<dbReference type="AlphaFoldDB" id="A0A2M8KSB2"/>
<dbReference type="GO" id="GO:0080120">
    <property type="term" value="P:CAAX-box protein maturation"/>
    <property type="evidence" value="ECO:0007669"/>
    <property type="project" value="UniProtKB-ARBA"/>
</dbReference>